<keyword evidence="3" id="KW-1185">Reference proteome</keyword>
<gene>
    <name evidence="2" type="ORF">METHB2_200024</name>
</gene>
<keyword evidence="1" id="KW-0812">Transmembrane</keyword>
<evidence type="ECO:0000313" key="3">
    <source>
        <dbReference type="Proteomes" id="UP000494216"/>
    </source>
</evidence>
<reference evidence="2 3" key="1">
    <citation type="submission" date="2020-02" db="EMBL/GenBank/DDBJ databases">
        <authorList>
            <person name="Hogendoorn C."/>
        </authorList>
    </citation>
    <scope>NUCLEOTIDE SEQUENCE [LARGE SCALE GENOMIC DNA]</scope>
    <source>
        <strain evidence="2">METHB21</strain>
    </source>
</reference>
<sequence length="177" mass="20834">MKACDSCAGRVEIGKNHRQIPVWQRGVGMILIYLPLATFPFVFISAYLTYYHLRLVGGKNIKTLSDFIPDRASHRYNLKSQITMEGSFKASMAQSKLFWILNCTWYCPVSVALFEWHAYMVKIVENWWCPFTHEKKESYRNAMIDKSFWHLYPEDLSKLEKQDRDNPIWNDSADKLP</sequence>
<proteinExistence type="predicted"/>
<accession>A0A8S0Y9L9</accession>
<comment type="caution">
    <text evidence="2">The sequence shown here is derived from an EMBL/GenBank/DDBJ whole genome shotgun (WGS) entry which is preliminary data.</text>
</comment>
<protein>
    <submittedName>
        <fullName evidence="2">Uncharacterized protein</fullName>
    </submittedName>
</protein>
<dbReference type="EMBL" id="CADCXN010000048">
    <property type="protein sequence ID" value="CAA9890338.1"/>
    <property type="molecule type" value="Genomic_DNA"/>
</dbReference>
<dbReference type="Proteomes" id="UP000494216">
    <property type="component" value="Unassembled WGS sequence"/>
</dbReference>
<dbReference type="RefSeq" id="WP_174625287.1">
    <property type="nucleotide sequence ID" value="NZ_CADCXN010000048.1"/>
</dbReference>
<feature type="transmembrane region" description="Helical" evidence="1">
    <location>
        <begin position="30"/>
        <end position="53"/>
    </location>
</feature>
<keyword evidence="1" id="KW-1133">Transmembrane helix</keyword>
<dbReference type="AlphaFoldDB" id="A0A8S0Y9L9"/>
<evidence type="ECO:0000313" key="2">
    <source>
        <dbReference type="EMBL" id="CAA9890338.1"/>
    </source>
</evidence>
<organism evidence="2 3">
    <name type="scientific">Candidatus Methylobacter favarea</name>
    <dbReference type="NCBI Taxonomy" id="2707345"/>
    <lineage>
        <taxon>Bacteria</taxon>
        <taxon>Pseudomonadati</taxon>
        <taxon>Pseudomonadota</taxon>
        <taxon>Gammaproteobacteria</taxon>
        <taxon>Methylococcales</taxon>
        <taxon>Methylococcaceae</taxon>
        <taxon>Methylobacter</taxon>
    </lineage>
</organism>
<evidence type="ECO:0000256" key="1">
    <source>
        <dbReference type="SAM" id="Phobius"/>
    </source>
</evidence>
<name>A0A8S0Y9L9_9GAMM</name>
<keyword evidence="1" id="KW-0472">Membrane</keyword>